<evidence type="ECO:0000313" key="9">
    <source>
        <dbReference type="EMBL" id="OIQ81288.1"/>
    </source>
</evidence>
<dbReference type="InterPro" id="IPR000740">
    <property type="entry name" value="GrpE"/>
</dbReference>
<dbReference type="Gene3D" id="3.90.20.20">
    <property type="match status" value="1"/>
</dbReference>
<sequence>MSPAEQESPPPSPPEAAATSSPSSSEQVQDQGPDALELALKAAQDELEILKDQFLRAKAEAENTRRRAEEEAVKARKFAVESMAQELLPVKDSLEAALADTSGKIETLRQGVELTLSQLRSAFERNRIQELAPAAGERFDPTRHQAISTVPAQQPPNTVVNVLQKGYALAERTLRPALVTVAAASSPGEADKTGA</sequence>
<dbReference type="EMBL" id="MLJW01000944">
    <property type="protein sequence ID" value="OIQ81288.1"/>
    <property type="molecule type" value="Genomic_DNA"/>
</dbReference>
<keyword evidence="7" id="KW-0175">Coiled coil</keyword>
<evidence type="ECO:0000256" key="4">
    <source>
        <dbReference type="ARBA" id="ARBA00022490"/>
    </source>
</evidence>
<evidence type="ECO:0000256" key="3">
    <source>
        <dbReference type="ARBA" id="ARBA00011738"/>
    </source>
</evidence>
<evidence type="ECO:0000256" key="8">
    <source>
        <dbReference type="SAM" id="MobiDB-lite"/>
    </source>
</evidence>
<dbReference type="GO" id="GO:0042803">
    <property type="term" value="F:protein homodimerization activity"/>
    <property type="evidence" value="ECO:0007669"/>
    <property type="project" value="InterPro"/>
</dbReference>
<dbReference type="InterPro" id="IPR013805">
    <property type="entry name" value="GrpE_CC"/>
</dbReference>
<dbReference type="PANTHER" id="PTHR21237:SF23">
    <property type="entry name" value="GRPE PROTEIN HOMOLOG, MITOCHONDRIAL"/>
    <property type="match status" value="1"/>
</dbReference>
<gene>
    <name evidence="9" type="primary">grpE_12</name>
    <name evidence="9" type="ORF">GALL_369430</name>
</gene>
<dbReference type="GO" id="GO:0005829">
    <property type="term" value="C:cytosol"/>
    <property type="evidence" value="ECO:0007669"/>
    <property type="project" value="TreeGrafter"/>
</dbReference>
<dbReference type="GO" id="GO:0051087">
    <property type="term" value="F:protein-folding chaperone binding"/>
    <property type="evidence" value="ECO:0007669"/>
    <property type="project" value="InterPro"/>
</dbReference>
<organism evidence="9">
    <name type="scientific">mine drainage metagenome</name>
    <dbReference type="NCBI Taxonomy" id="410659"/>
    <lineage>
        <taxon>unclassified sequences</taxon>
        <taxon>metagenomes</taxon>
        <taxon>ecological metagenomes</taxon>
    </lineage>
</organism>
<feature type="compositionally biased region" description="Low complexity" evidence="8">
    <location>
        <begin position="15"/>
        <end position="26"/>
    </location>
</feature>
<dbReference type="GO" id="GO:0051082">
    <property type="term" value="F:unfolded protein binding"/>
    <property type="evidence" value="ECO:0007669"/>
    <property type="project" value="TreeGrafter"/>
</dbReference>
<dbReference type="PROSITE" id="PS01071">
    <property type="entry name" value="GRPE"/>
    <property type="match status" value="1"/>
</dbReference>
<feature type="region of interest" description="Disordered" evidence="8">
    <location>
        <begin position="1"/>
        <end position="34"/>
    </location>
</feature>
<dbReference type="NCBIfam" id="NF010737">
    <property type="entry name" value="PRK14139.1"/>
    <property type="match status" value="1"/>
</dbReference>
<evidence type="ECO:0000256" key="2">
    <source>
        <dbReference type="ARBA" id="ARBA00009054"/>
    </source>
</evidence>
<accession>A0A1J5QD02</accession>
<keyword evidence="6" id="KW-0143">Chaperone</keyword>
<keyword evidence="4" id="KW-0963">Cytoplasm</keyword>
<dbReference type="Pfam" id="PF01025">
    <property type="entry name" value="GrpE"/>
    <property type="match status" value="1"/>
</dbReference>
<reference evidence="9" key="1">
    <citation type="submission" date="2016-10" db="EMBL/GenBank/DDBJ databases">
        <title>Sequence of Gallionella enrichment culture.</title>
        <authorList>
            <person name="Poehlein A."/>
            <person name="Muehling M."/>
            <person name="Daniel R."/>
        </authorList>
    </citation>
    <scope>NUCLEOTIDE SEQUENCE</scope>
</reference>
<evidence type="ECO:0000256" key="1">
    <source>
        <dbReference type="ARBA" id="ARBA00004496"/>
    </source>
</evidence>
<comment type="subunit">
    <text evidence="3">Homodimer.</text>
</comment>
<dbReference type="SUPFAM" id="SSF58014">
    <property type="entry name" value="Coiled-coil domain of nucleotide exchange factor GrpE"/>
    <property type="match status" value="1"/>
</dbReference>
<evidence type="ECO:0000256" key="7">
    <source>
        <dbReference type="SAM" id="Coils"/>
    </source>
</evidence>
<dbReference type="SUPFAM" id="SSF51064">
    <property type="entry name" value="Head domain of nucleotide exchange factor GrpE"/>
    <property type="match status" value="1"/>
</dbReference>
<dbReference type="Gene3D" id="2.30.22.10">
    <property type="entry name" value="Head domain of nucleotide exchange factor GrpE"/>
    <property type="match status" value="1"/>
</dbReference>
<dbReference type="FunFam" id="2.30.22.10:FF:000001">
    <property type="entry name" value="Protein GrpE"/>
    <property type="match status" value="1"/>
</dbReference>
<comment type="subcellular location">
    <subcellularLocation>
        <location evidence="1">Cytoplasm</location>
    </subcellularLocation>
</comment>
<dbReference type="AlphaFoldDB" id="A0A1J5QD02"/>
<dbReference type="HAMAP" id="MF_01151">
    <property type="entry name" value="GrpE"/>
    <property type="match status" value="1"/>
</dbReference>
<comment type="caution">
    <text evidence="9">The sequence shown here is derived from an EMBL/GenBank/DDBJ whole genome shotgun (WGS) entry which is preliminary data.</text>
</comment>
<dbReference type="CDD" id="cd00446">
    <property type="entry name" value="GrpE"/>
    <property type="match status" value="1"/>
</dbReference>
<dbReference type="InterPro" id="IPR009012">
    <property type="entry name" value="GrpE_head"/>
</dbReference>
<name>A0A1J5QD02_9ZZZZ</name>
<dbReference type="GO" id="GO:0000774">
    <property type="term" value="F:adenyl-nucleotide exchange factor activity"/>
    <property type="evidence" value="ECO:0007669"/>
    <property type="project" value="InterPro"/>
</dbReference>
<evidence type="ECO:0000256" key="5">
    <source>
        <dbReference type="ARBA" id="ARBA00023016"/>
    </source>
</evidence>
<comment type="similarity">
    <text evidence="2">Belongs to the GrpE family.</text>
</comment>
<proteinExistence type="inferred from homology"/>
<evidence type="ECO:0000256" key="6">
    <source>
        <dbReference type="ARBA" id="ARBA00023186"/>
    </source>
</evidence>
<dbReference type="NCBIfam" id="NF010738">
    <property type="entry name" value="PRK14140.1"/>
    <property type="match status" value="1"/>
</dbReference>
<keyword evidence="5" id="KW-0346">Stress response</keyword>
<feature type="coiled-coil region" evidence="7">
    <location>
        <begin position="40"/>
        <end position="78"/>
    </location>
</feature>
<dbReference type="PANTHER" id="PTHR21237">
    <property type="entry name" value="GRPE PROTEIN"/>
    <property type="match status" value="1"/>
</dbReference>
<protein>
    <submittedName>
        <fullName evidence="9">Protein GrpE</fullName>
    </submittedName>
</protein>
<dbReference type="PRINTS" id="PR00773">
    <property type="entry name" value="GRPEPROTEIN"/>
</dbReference>
<dbReference type="GO" id="GO:0006457">
    <property type="term" value="P:protein folding"/>
    <property type="evidence" value="ECO:0007669"/>
    <property type="project" value="InterPro"/>
</dbReference>